<dbReference type="STRING" id="80876.SAMN05421779_101493"/>
<keyword evidence="6" id="KW-0963">Cytoplasm</keyword>
<keyword evidence="1 6" id="KW-0436">Ligase</keyword>
<dbReference type="GO" id="GO:0005737">
    <property type="term" value="C:cytoplasm"/>
    <property type="evidence" value="ECO:0007669"/>
    <property type="project" value="UniProtKB-SubCell"/>
</dbReference>
<gene>
    <name evidence="6" type="primary">tilS</name>
    <name evidence="8" type="ORF">SAMN05421779_101493</name>
</gene>
<comment type="domain">
    <text evidence="6">The N-terminal region contains the highly conserved SGGXDS motif, predicted to be a P-loop motif involved in ATP binding.</text>
</comment>
<dbReference type="PANTHER" id="PTHR43033:SF5">
    <property type="entry name" value="TRNA(ILE)-LYSIDINE SYNTHETASE"/>
    <property type="match status" value="1"/>
</dbReference>
<dbReference type="Gene3D" id="3.40.50.620">
    <property type="entry name" value="HUPs"/>
    <property type="match status" value="1"/>
</dbReference>
<dbReference type="Pfam" id="PF01171">
    <property type="entry name" value="ATP_bind_3"/>
    <property type="match status" value="1"/>
</dbReference>
<feature type="domain" description="tRNA(Ile)-lysidine/2-thiocytidine synthase N-terminal" evidence="7">
    <location>
        <begin position="23"/>
        <end position="200"/>
    </location>
</feature>
<comment type="subcellular location">
    <subcellularLocation>
        <location evidence="6">Cytoplasm</location>
    </subcellularLocation>
</comment>
<evidence type="ECO:0000256" key="3">
    <source>
        <dbReference type="ARBA" id="ARBA00022741"/>
    </source>
</evidence>
<evidence type="ECO:0000256" key="6">
    <source>
        <dbReference type="HAMAP-Rule" id="MF_01161"/>
    </source>
</evidence>
<comment type="function">
    <text evidence="6">Ligates lysine onto the cytidine present at position 34 of the AUA codon-specific tRNA(Ile) that contains the anticodon CAU, in an ATP-dependent manner. Cytidine is converted to lysidine, thus changing the amino acid specificity of the tRNA from methionine to isoleucine.</text>
</comment>
<dbReference type="Proteomes" id="UP000185678">
    <property type="component" value="Unassembled WGS sequence"/>
</dbReference>
<proteinExistence type="inferred from homology"/>
<dbReference type="InterPro" id="IPR012094">
    <property type="entry name" value="tRNA_Ile_lys_synt"/>
</dbReference>
<comment type="similarity">
    <text evidence="6">Belongs to the tRNA(Ile)-lysidine synthase family.</text>
</comment>
<evidence type="ECO:0000256" key="2">
    <source>
        <dbReference type="ARBA" id="ARBA00022694"/>
    </source>
</evidence>
<dbReference type="GO" id="GO:0005524">
    <property type="term" value="F:ATP binding"/>
    <property type="evidence" value="ECO:0007669"/>
    <property type="project" value="UniProtKB-UniRule"/>
</dbReference>
<organism evidence="8 9">
    <name type="scientific">Insolitispirillum peregrinum</name>
    <dbReference type="NCBI Taxonomy" id="80876"/>
    <lineage>
        <taxon>Bacteria</taxon>
        <taxon>Pseudomonadati</taxon>
        <taxon>Pseudomonadota</taxon>
        <taxon>Alphaproteobacteria</taxon>
        <taxon>Rhodospirillales</taxon>
        <taxon>Novispirillaceae</taxon>
        <taxon>Insolitispirillum</taxon>
    </lineage>
</organism>
<evidence type="ECO:0000256" key="4">
    <source>
        <dbReference type="ARBA" id="ARBA00022840"/>
    </source>
</evidence>
<dbReference type="AlphaFoldDB" id="A0A1N7IQR9"/>
<dbReference type="NCBIfam" id="TIGR02432">
    <property type="entry name" value="lysidine_TilS_N"/>
    <property type="match status" value="1"/>
</dbReference>
<dbReference type="InterPro" id="IPR012795">
    <property type="entry name" value="tRNA_Ile_lys_synt_N"/>
</dbReference>
<feature type="binding site" evidence="6">
    <location>
        <begin position="28"/>
        <end position="33"/>
    </location>
    <ligand>
        <name>ATP</name>
        <dbReference type="ChEBI" id="CHEBI:30616"/>
    </ligand>
</feature>
<evidence type="ECO:0000256" key="5">
    <source>
        <dbReference type="ARBA" id="ARBA00048539"/>
    </source>
</evidence>
<dbReference type="RefSeq" id="WP_076398540.1">
    <property type="nucleotide sequence ID" value="NZ_FTOA01000001.1"/>
</dbReference>
<keyword evidence="9" id="KW-1185">Reference proteome</keyword>
<evidence type="ECO:0000313" key="8">
    <source>
        <dbReference type="EMBL" id="SIS39412.1"/>
    </source>
</evidence>
<dbReference type="EMBL" id="FTOA01000001">
    <property type="protein sequence ID" value="SIS39412.1"/>
    <property type="molecule type" value="Genomic_DNA"/>
</dbReference>
<accession>A0A1N7IQR9</accession>
<evidence type="ECO:0000259" key="7">
    <source>
        <dbReference type="Pfam" id="PF01171"/>
    </source>
</evidence>
<dbReference type="InterPro" id="IPR014729">
    <property type="entry name" value="Rossmann-like_a/b/a_fold"/>
</dbReference>
<dbReference type="OrthoDB" id="9807403at2"/>
<keyword evidence="4 6" id="KW-0067">ATP-binding</keyword>
<dbReference type="HAMAP" id="MF_01161">
    <property type="entry name" value="tRNA_Ile_lys_synt"/>
    <property type="match status" value="1"/>
</dbReference>
<comment type="catalytic activity">
    <reaction evidence="5 6">
        <text>cytidine(34) in tRNA(Ile2) + L-lysine + ATP = lysidine(34) in tRNA(Ile2) + AMP + diphosphate + H(+)</text>
        <dbReference type="Rhea" id="RHEA:43744"/>
        <dbReference type="Rhea" id="RHEA-COMP:10625"/>
        <dbReference type="Rhea" id="RHEA-COMP:10670"/>
        <dbReference type="ChEBI" id="CHEBI:15378"/>
        <dbReference type="ChEBI" id="CHEBI:30616"/>
        <dbReference type="ChEBI" id="CHEBI:32551"/>
        <dbReference type="ChEBI" id="CHEBI:33019"/>
        <dbReference type="ChEBI" id="CHEBI:82748"/>
        <dbReference type="ChEBI" id="CHEBI:83665"/>
        <dbReference type="ChEBI" id="CHEBI:456215"/>
        <dbReference type="EC" id="6.3.4.19"/>
    </reaction>
</comment>
<keyword evidence="2 6" id="KW-0819">tRNA processing</keyword>
<dbReference type="InterPro" id="IPR011063">
    <property type="entry name" value="TilS/TtcA_N"/>
</dbReference>
<name>A0A1N7IQR9_9PROT</name>
<keyword evidence="3 6" id="KW-0547">Nucleotide-binding</keyword>
<reference evidence="8 9" key="1">
    <citation type="submission" date="2017-01" db="EMBL/GenBank/DDBJ databases">
        <authorList>
            <person name="Mah S.A."/>
            <person name="Swanson W.J."/>
            <person name="Moy G.W."/>
            <person name="Vacquier V.D."/>
        </authorList>
    </citation>
    <scope>NUCLEOTIDE SEQUENCE [LARGE SCALE GENOMIC DNA]</scope>
    <source>
        <strain evidence="8 9">DSM 11589</strain>
    </source>
</reference>
<dbReference type="EC" id="6.3.4.19" evidence="6"/>
<dbReference type="PANTHER" id="PTHR43033">
    <property type="entry name" value="TRNA(ILE)-LYSIDINE SYNTHASE-RELATED"/>
    <property type="match status" value="1"/>
</dbReference>
<dbReference type="CDD" id="cd01992">
    <property type="entry name" value="TilS_N"/>
    <property type="match status" value="1"/>
</dbReference>
<protein>
    <recommendedName>
        <fullName evidence="6">tRNA(Ile)-lysidine synthase</fullName>
        <ecNumber evidence="6">6.3.4.19</ecNumber>
    </recommendedName>
    <alternativeName>
        <fullName evidence="6">tRNA(Ile)-2-lysyl-cytidine synthase</fullName>
    </alternativeName>
    <alternativeName>
        <fullName evidence="6">tRNA(Ile)-lysidine synthetase</fullName>
    </alternativeName>
</protein>
<evidence type="ECO:0000256" key="1">
    <source>
        <dbReference type="ARBA" id="ARBA00022598"/>
    </source>
</evidence>
<evidence type="ECO:0000313" key="9">
    <source>
        <dbReference type="Proteomes" id="UP000185678"/>
    </source>
</evidence>
<sequence length="461" mass="50753">MDIPAVFTATMERLGPFEDRPLFAVAVSGGSDSLALTLLLADWVRHRQGHLVALTVDHGLRPQAASEAQAVHDLLTARGIEHHALTNHLPWSGGDIQNEARAVRYRLLNDWCVSAGCLHLVVAHHQDDQAETVLLRLARGSGAVGLSGMAEVSYRPEVRILRPLLGFTRQALRDWLGGQEVSWIEDPSNQNPSFARVQWRSLSPELAARGMSSARLAETAQRLARVRTLIERDVAACLARYVRLDRWGWADVCRAGVLAQEEEIALRVLAAVLTTVGGQDYGPRADRLDRLYDALLAQGQGEHRQSLHGCVLSATATTILIAREARVPDFQCLPLNGDAIEWDGRFRIALDAGFAEACRLRGWKITVGHVFSPLPSLKDGVRDPDVLDKDEKSAWCAIPGIARPGLPALYEGKRLLAIPALGWRSHDVSGMGALVRLLRFQPRRTMAFVGFRLAARRGRII</sequence>
<dbReference type="GO" id="GO:0006400">
    <property type="term" value="P:tRNA modification"/>
    <property type="evidence" value="ECO:0007669"/>
    <property type="project" value="UniProtKB-UniRule"/>
</dbReference>
<dbReference type="SUPFAM" id="SSF52402">
    <property type="entry name" value="Adenine nucleotide alpha hydrolases-like"/>
    <property type="match status" value="1"/>
</dbReference>
<dbReference type="GO" id="GO:0032267">
    <property type="term" value="F:tRNA(Ile)-lysidine synthase activity"/>
    <property type="evidence" value="ECO:0007669"/>
    <property type="project" value="UniProtKB-EC"/>
</dbReference>